<keyword evidence="2" id="KW-0614">Plasmid</keyword>
<dbReference type="Pfam" id="PF13737">
    <property type="entry name" value="DDE_Tnp_1_5"/>
    <property type="match status" value="1"/>
</dbReference>
<dbReference type="PANTHER" id="PTHR34631">
    <property type="match status" value="1"/>
</dbReference>
<dbReference type="InterPro" id="IPR053520">
    <property type="entry name" value="Transposase_Tn903"/>
</dbReference>
<organism evidence="2 3">
    <name type="scientific">Azospirillum baldaniorum</name>
    <dbReference type="NCBI Taxonomy" id="1064539"/>
    <lineage>
        <taxon>Bacteria</taxon>
        <taxon>Pseudomonadati</taxon>
        <taxon>Pseudomonadota</taxon>
        <taxon>Alphaproteobacteria</taxon>
        <taxon>Rhodospirillales</taxon>
        <taxon>Azospirillaceae</taxon>
        <taxon>Azospirillum</taxon>
    </lineage>
</organism>
<reference evidence="2 3" key="1">
    <citation type="journal article" date="2011" name="PLoS Genet.">
        <title>Azospirillum genomes reveal transition of bacteria from aquatic to terrestrial environments.</title>
        <authorList>
            <person name="Wisniewski-Dye F."/>
            <person name="Borziak K."/>
            <person name="Khalsa-Moyers G."/>
            <person name="Alexandre G."/>
            <person name="Sukharnikov L.O."/>
            <person name="Wuichet K."/>
            <person name="Hurst G.B."/>
            <person name="McDonald W.H."/>
            <person name="Robertson J.S."/>
            <person name="Barbe V."/>
            <person name="Calteau A."/>
            <person name="Rouy Z."/>
            <person name="Mangenot S."/>
            <person name="Prigent-Combaret C."/>
            <person name="Normand P."/>
            <person name="Boyer M."/>
            <person name="Siguier P."/>
            <person name="Dessaux Y."/>
            <person name="Elmerich C."/>
            <person name="Condemine G."/>
            <person name="Krishnen G."/>
            <person name="Kennedy I."/>
            <person name="Paterson A.H."/>
            <person name="Gonzalez V."/>
            <person name="Mavingui P."/>
            <person name="Zhulin I.B."/>
        </authorList>
    </citation>
    <scope>NUCLEOTIDE SEQUENCE [LARGE SCALE GENOMIC DNA]</scope>
    <source>
        <strain evidence="2 3">Sp245</strain>
    </source>
</reference>
<feature type="domain" description="Transposase DDE" evidence="1">
    <location>
        <begin position="32"/>
        <end position="140"/>
    </location>
</feature>
<accession>A0A9P1K1E5</accession>
<evidence type="ECO:0000313" key="3">
    <source>
        <dbReference type="Proteomes" id="UP000007319"/>
    </source>
</evidence>
<evidence type="ECO:0000259" key="1">
    <source>
        <dbReference type="Pfam" id="PF13737"/>
    </source>
</evidence>
<dbReference type="NCBIfam" id="NF033579">
    <property type="entry name" value="transpos_IS5_2"/>
    <property type="match status" value="1"/>
</dbReference>
<dbReference type="KEGG" id="abs:AZOBR_p50017"/>
<dbReference type="InterPro" id="IPR053172">
    <property type="entry name" value="Tn903_transposase"/>
</dbReference>
<proteinExistence type="predicted"/>
<gene>
    <name evidence="2" type="ORF">AZOBR_p50017</name>
</gene>
<dbReference type="PANTHER" id="PTHR34631:SF3">
    <property type="entry name" value="ISSOD12 TRANSPOSASE TNPA_ISSOD12"/>
    <property type="match status" value="1"/>
</dbReference>
<dbReference type="RefSeq" id="WP_014242593.1">
    <property type="nucleotide sequence ID" value="NC_016619.1"/>
</dbReference>
<sequence>MPQKANAARRHHIPRPKCRVTNWAEYDATLRQRGSLTVWVTDEAIASWKAAPRTTRGGQPNYSDLAITTALMLCAVFHLALRQTEGLIGCILQLLGLDLPVPDRSTIARRTRTVALPSKPRSSSGPLHLLVDSTGLKLCGPSEWLIEKHGTKKRRSWRKLHLGVDAENGRIVAATLTDRDGDDAAQVGPLLDQIDEPVAALTGDGAYDRTGVYASVHQRHPEAAVVAPPRADVVLSDTAATAPTQRDRHIQMIAENGRMAWQRDSQYNVRARVEGQIGRWKQVIGPALRFHADEAQATEVAIAAAVLNRMLDLGRPNSVRVS</sequence>
<evidence type="ECO:0000313" key="2">
    <source>
        <dbReference type="EMBL" id="CCD03790.1"/>
    </source>
</evidence>
<geneLocation type="plasmid" evidence="2 3">
    <name>AZOBR_p5</name>
</geneLocation>
<dbReference type="EMBL" id="HE577332">
    <property type="protein sequence ID" value="CCD03790.1"/>
    <property type="molecule type" value="Genomic_DNA"/>
</dbReference>
<dbReference type="Proteomes" id="UP000007319">
    <property type="component" value="Plasmid AZOBR_p5"/>
</dbReference>
<keyword evidence="3" id="KW-1185">Reference proteome</keyword>
<dbReference type="AlphaFoldDB" id="A0A9P1K1E5"/>
<name>A0A9P1K1E5_9PROT</name>
<dbReference type="InterPro" id="IPR025668">
    <property type="entry name" value="Tnp_DDE_dom"/>
</dbReference>
<protein>
    <submittedName>
        <fullName evidence="2">Transposase</fullName>
    </submittedName>
</protein>